<organism evidence="2 3">
    <name type="scientific">Ceutorhynchus assimilis</name>
    <name type="common">cabbage seed weevil</name>
    <dbReference type="NCBI Taxonomy" id="467358"/>
    <lineage>
        <taxon>Eukaryota</taxon>
        <taxon>Metazoa</taxon>
        <taxon>Ecdysozoa</taxon>
        <taxon>Arthropoda</taxon>
        <taxon>Hexapoda</taxon>
        <taxon>Insecta</taxon>
        <taxon>Pterygota</taxon>
        <taxon>Neoptera</taxon>
        <taxon>Endopterygota</taxon>
        <taxon>Coleoptera</taxon>
        <taxon>Polyphaga</taxon>
        <taxon>Cucujiformia</taxon>
        <taxon>Curculionidae</taxon>
        <taxon>Ceutorhynchinae</taxon>
        <taxon>Ceutorhynchus</taxon>
    </lineage>
</organism>
<dbReference type="CDD" id="cd00038">
    <property type="entry name" value="CAP_ED"/>
    <property type="match status" value="1"/>
</dbReference>
<dbReference type="AlphaFoldDB" id="A0A9P0DLM9"/>
<dbReference type="Proteomes" id="UP001152799">
    <property type="component" value="Chromosome 3"/>
</dbReference>
<dbReference type="PANTHER" id="PTHR45689:SF14">
    <property type="entry name" value="CYCLIC NUCLEOTIDE-GATED CATION CHANNEL SUBUNIT A-LIKE PROTEIN"/>
    <property type="match status" value="1"/>
</dbReference>
<dbReference type="OrthoDB" id="2021138at2759"/>
<evidence type="ECO:0000313" key="2">
    <source>
        <dbReference type="EMBL" id="CAH1127603.1"/>
    </source>
</evidence>
<dbReference type="PROSITE" id="PS00888">
    <property type="entry name" value="CNMP_BINDING_1"/>
    <property type="match status" value="1"/>
</dbReference>
<dbReference type="GO" id="GO:0035725">
    <property type="term" value="P:sodium ion transmembrane transport"/>
    <property type="evidence" value="ECO:0007669"/>
    <property type="project" value="TreeGrafter"/>
</dbReference>
<keyword evidence="3" id="KW-1185">Reference proteome</keyword>
<name>A0A9P0DLM9_9CUCU</name>
<dbReference type="Gene3D" id="2.60.120.10">
    <property type="entry name" value="Jelly Rolls"/>
    <property type="match status" value="1"/>
</dbReference>
<reference evidence="2" key="1">
    <citation type="submission" date="2022-01" db="EMBL/GenBank/DDBJ databases">
        <authorList>
            <person name="King R."/>
        </authorList>
    </citation>
    <scope>NUCLEOTIDE SEQUENCE</scope>
</reference>
<dbReference type="PRINTS" id="PR00103">
    <property type="entry name" value="CAMPKINASE"/>
</dbReference>
<feature type="domain" description="Cyclic nucleotide-binding" evidence="1">
    <location>
        <begin position="82"/>
        <end position="198"/>
    </location>
</feature>
<dbReference type="InterPro" id="IPR000595">
    <property type="entry name" value="cNMP-bd_dom"/>
</dbReference>
<dbReference type="PROSITE" id="PS50042">
    <property type="entry name" value="CNMP_BINDING_3"/>
    <property type="match status" value="1"/>
</dbReference>
<dbReference type="InterPro" id="IPR018490">
    <property type="entry name" value="cNMP-bd_dom_sf"/>
</dbReference>
<dbReference type="SMART" id="SM00100">
    <property type="entry name" value="cNMP"/>
    <property type="match status" value="1"/>
</dbReference>
<dbReference type="InterPro" id="IPR018488">
    <property type="entry name" value="cNMP-bd_CS"/>
</dbReference>
<proteinExistence type="predicted"/>
<dbReference type="EMBL" id="OU892279">
    <property type="protein sequence ID" value="CAH1127603.1"/>
    <property type="molecule type" value="Genomic_DNA"/>
</dbReference>
<sequence>MEVWRKFYSVENSQLSSYTSTAAFMRYRALPMALRDRIYLFMDFKYQGNFYKESILKKMLSFALRQEILFTISEEGMGNVRLFKKCPDEALNKIRRCLVSQIFLPGDVIIKEGTEGNCMFFILAGTVAVTAANKKTLCYLKDGAHFGEIALVINIPRVANVVAITPCELFRLEKTHFTNVMRLYPKILRQIRNDANERIAKTSESLLDADKLFKTSIRRKRVFYCFNE</sequence>
<dbReference type="SUPFAM" id="SSF51206">
    <property type="entry name" value="cAMP-binding domain-like"/>
    <property type="match status" value="1"/>
</dbReference>
<dbReference type="PANTHER" id="PTHR45689">
    <property type="entry name" value="I[[H]] CHANNEL, ISOFORM E"/>
    <property type="match status" value="1"/>
</dbReference>
<accession>A0A9P0DLM9</accession>
<evidence type="ECO:0000259" key="1">
    <source>
        <dbReference type="PROSITE" id="PS50042"/>
    </source>
</evidence>
<dbReference type="GO" id="GO:0003254">
    <property type="term" value="P:regulation of membrane depolarization"/>
    <property type="evidence" value="ECO:0007669"/>
    <property type="project" value="TreeGrafter"/>
</dbReference>
<dbReference type="GO" id="GO:0098855">
    <property type="term" value="C:HCN channel complex"/>
    <property type="evidence" value="ECO:0007669"/>
    <property type="project" value="TreeGrafter"/>
</dbReference>
<dbReference type="InterPro" id="IPR051413">
    <property type="entry name" value="K/Na_HCN_channel"/>
</dbReference>
<gene>
    <name evidence="2" type="ORF">CEUTPL_LOCUS6390</name>
</gene>
<dbReference type="InterPro" id="IPR014710">
    <property type="entry name" value="RmlC-like_jellyroll"/>
</dbReference>
<dbReference type="Pfam" id="PF00027">
    <property type="entry name" value="cNMP_binding"/>
    <property type="match status" value="1"/>
</dbReference>
<evidence type="ECO:0000313" key="3">
    <source>
        <dbReference type="Proteomes" id="UP001152799"/>
    </source>
</evidence>
<dbReference type="Gene3D" id="1.10.287.630">
    <property type="entry name" value="Helix hairpin bin"/>
    <property type="match status" value="1"/>
</dbReference>
<protein>
    <recommendedName>
        <fullName evidence="1">Cyclic nucleotide-binding domain-containing protein</fullName>
    </recommendedName>
</protein>
<dbReference type="GO" id="GO:0005249">
    <property type="term" value="F:voltage-gated potassium channel activity"/>
    <property type="evidence" value="ECO:0007669"/>
    <property type="project" value="TreeGrafter"/>
</dbReference>